<reference evidence="7" key="1">
    <citation type="journal article" date="2014" name="Int. J. Syst. Evol. Microbiol.">
        <title>Complete genome sequence of Corynebacterium casei LMG S-19264T (=DSM 44701T), isolated from a smear-ripened cheese.</title>
        <authorList>
            <consortium name="US DOE Joint Genome Institute (JGI-PGF)"/>
            <person name="Walter F."/>
            <person name="Albersmeier A."/>
            <person name="Kalinowski J."/>
            <person name="Ruckert C."/>
        </authorList>
    </citation>
    <scope>NUCLEOTIDE SEQUENCE</scope>
    <source>
        <strain evidence="7">VKM Ac-1069</strain>
    </source>
</reference>
<feature type="region of interest" description="Disordered" evidence="5">
    <location>
        <begin position="30"/>
        <end position="49"/>
    </location>
</feature>
<dbReference type="EMBL" id="BSFQ01000004">
    <property type="protein sequence ID" value="GLL10333.1"/>
    <property type="molecule type" value="Genomic_DNA"/>
</dbReference>
<comment type="subcellular location">
    <subcellularLocation>
        <location evidence="1">Endomembrane system</location>
        <topology evidence="1">Multi-pass membrane protein</topology>
    </subcellularLocation>
</comment>
<dbReference type="AlphaFoldDB" id="A0A9W6NV85"/>
<keyword evidence="3" id="KW-1133">Transmembrane helix</keyword>
<dbReference type="Proteomes" id="UP001143463">
    <property type="component" value="Unassembled WGS sequence"/>
</dbReference>
<evidence type="ECO:0000256" key="2">
    <source>
        <dbReference type="ARBA" id="ARBA00022692"/>
    </source>
</evidence>
<dbReference type="Pfam" id="PF06803">
    <property type="entry name" value="DUF1232"/>
    <property type="match status" value="1"/>
</dbReference>
<keyword evidence="8" id="KW-1185">Reference proteome</keyword>
<accession>A0A9W6NV85</accession>
<proteinExistence type="predicted"/>
<evidence type="ECO:0000313" key="7">
    <source>
        <dbReference type="EMBL" id="GLL10333.1"/>
    </source>
</evidence>
<reference evidence="7" key="2">
    <citation type="submission" date="2023-01" db="EMBL/GenBank/DDBJ databases">
        <authorList>
            <person name="Sun Q."/>
            <person name="Evtushenko L."/>
        </authorList>
    </citation>
    <scope>NUCLEOTIDE SEQUENCE</scope>
    <source>
        <strain evidence="7">VKM Ac-1069</strain>
    </source>
</reference>
<evidence type="ECO:0000256" key="3">
    <source>
        <dbReference type="ARBA" id="ARBA00022989"/>
    </source>
</evidence>
<name>A0A9W6NV85_9PSEU</name>
<dbReference type="GO" id="GO:0012505">
    <property type="term" value="C:endomembrane system"/>
    <property type="evidence" value="ECO:0007669"/>
    <property type="project" value="UniProtKB-SubCell"/>
</dbReference>
<keyword evidence="4" id="KW-0472">Membrane</keyword>
<keyword evidence="2" id="KW-0812">Transmembrane</keyword>
<organism evidence="7 8">
    <name type="scientific">Pseudonocardia halophobica</name>
    <dbReference type="NCBI Taxonomy" id="29401"/>
    <lineage>
        <taxon>Bacteria</taxon>
        <taxon>Bacillati</taxon>
        <taxon>Actinomycetota</taxon>
        <taxon>Actinomycetes</taxon>
        <taxon>Pseudonocardiales</taxon>
        <taxon>Pseudonocardiaceae</taxon>
        <taxon>Pseudonocardia</taxon>
    </lineage>
</organism>
<evidence type="ECO:0000259" key="6">
    <source>
        <dbReference type="Pfam" id="PF06803"/>
    </source>
</evidence>
<evidence type="ECO:0000256" key="1">
    <source>
        <dbReference type="ARBA" id="ARBA00004127"/>
    </source>
</evidence>
<gene>
    <name evidence="7" type="ORF">GCM10017577_14730</name>
</gene>
<evidence type="ECO:0000256" key="5">
    <source>
        <dbReference type="SAM" id="MobiDB-lite"/>
    </source>
</evidence>
<feature type="domain" description="DUF1232" evidence="6">
    <location>
        <begin position="104"/>
        <end position="139"/>
    </location>
</feature>
<protein>
    <recommendedName>
        <fullName evidence="6">DUF1232 domain-containing protein</fullName>
    </recommendedName>
</protein>
<sequence length="169" mass="17546">MVVVDPGRRGPRPALIGSRAAGVTTVTFRRNAPGPAGVEADMTTSTGSRSSAGRRAALVTLARVIVQSRKPGSPGLGDRARALPRMVTGALSGRSGVLTRGRLGLLVLAIAYLVSPVDLVPEALTSVFGLVDDGVVALWLGGALLVETQRFLDWERDGRPQVVDGELVG</sequence>
<evidence type="ECO:0000313" key="8">
    <source>
        <dbReference type="Proteomes" id="UP001143463"/>
    </source>
</evidence>
<evidence type="ECO:0000256" key="4">
    <source>
        <dbReference type="ARBA" id="ARBA00023136"/>
    </source>
</evidence>
<dbReference type="InterPro" id="IPR010652">
    <property type="entry name" value="DUF1232"/>
</dbReference>
<comment type="caution">
    <text evidence="7">The sequence shown here is derived from an EMBL/GenBank/DDBJ whole genome shotgun (WGS) entry which is preliminary data.</text>
</comment>